<keyword evidence="8" id="KW-1185">Reference proteome</keyword>
<keyword evidence="3 5" id="KW-1133">Transmembrane helix</keyword>
<evidence type="ECO:0000256" key="3">
    <source>
        <dbReference type="ARBA" id="ARBA00022989"/>
    </source>
</evidence>
<reference evidence="7 8" key="1">
    <citation type="journal article" date="2010" name="Nature">
        <title>The Ectocarpus genome and the independent evolution of multicellularity in brown algae.</title>
        <authorList>
            <person name="Cock J.M."/>
            <person name="Sterck L."/>
            <person name="Rouze P."/>
            <person name="Scornet D."/>
            <person name="Allen A.E."/>
            <person name="Amoutzias G."/>
            <person name="Anthouard V."/>
            <person name="Artiguenave F."/>
            <person name="Aury J.M."/>
            <person name="Badger J.H."/>
            <person name="Beszteri B."/>
            <person name="Billiau K."/>
            <person name="Bonnet E."/>
            <person name="Bothwell J.H."/>
            <person name="Bowler C."/>
            <person name="Boyen C."/>
            <person name="Brownlee C."/>
            <person name="Carrano C.J."/>
            <person name="Charrier B."/>
            <person name="Cho G.Y."/>
            <person name="Coelho S.M."/>
            <person name="Collen J."/>
            <person name="Corre E."/>
            <person name="Da Silva C."/>
            <person name="Delage L."/>
            <person name="Delaroque N."/>
            <person name="Dittami S.M."/>
            <person name="Doulbeau S."/>
            <person name="Elias M."/>
            <person name="Farnham G."/>
            <person name="Gachon C.M."/>
            <person name="Gschloessl B."/>
            <person name="Heesch S."/>
            <person name="Jabbari K."/>
            <person name="Jubin C."/>
            <person name="Kawai H."/>
            <person name="Kimura K."/>
            <person name="Kloareg B."/>
            <person name="Kupper F.C."/>
            <person name="Lang D."/>
            <person name="Le Bail A."/>
            <person name="Leblanc C."/>
            <person name="Lerouge P."/>
            <person name="Lohr M."/>
            <person name="Lopez P.J."/>
            <person name="Martens C."/>
            <person name="Maumus F."/>
            <person name="Michel G."/>
            <person name="Miranda-Saavedra D."/>
            <person name="Morales J."/>
            <person name="Moreau H."/>
            <person name="Motomura T."/>
            <person name="Nagasato C."/>
            <person name="Napoli C.A."/>
            <person name="Nelson D.R."/>
            <person name="Nyvall-Collen P."/>
            <person name="Peters A.F."/>
            <person name="Pommier C."/>
            <person name="Potin P."/>
            <person name="Poulain J."/>
            <person name="Quesneville H."/>
            <person name="Read B."/>
            <person name="Rensing S.A."/>
            <person name="Ritter A."/>
            <person name="Rousvoal S."/>
            <person name="Samanta M."/>
            <person name="Samson G."/>
            <person name="Schroeder D.C."/>
            <person name="Segurens B."/>
            <person name="Strittmatter M."/>
            <person name="Tonon T."/>
            <person name="Tregear J.W."/>
            <person name="Valentin K."/>
            <person name="von Dassow P."/>
            <person name="Yamagishi T."/>
            <person name="Van de Peer Y."/>
            <person name="Wincker P."/>
        </authorList>
    </citation>
    <scope>NUCLEOTIDE SEQUENCE [LARGE SCALE GENOMIC DNA]</scope>
    <source>
        <strain evidence="8">Ec32 / CCAP1310/4</strain>
    </source>
</reference>
<dbReference type="OMA" id="WDLPELW"/>
<dbReference type="Proteomes" id="UP000002630">
    <property type="component" value="Linkage Group LG02"/>
</dbReference>
<dbReference type="PANTHER" id="PTHR11814">
    <property type="entry name" value="SULFATE TRANSPORTER"/>
    <property type="match status" value="1"/>
</dbReference>
<dbReference type="SUPFAM" id="SSF52091">
    <property type="entry name" value="SpoIIaa-like"/>
    <property type="match status" value="1"/>
</dbReference>
<dbReference type="Gene3D" id="3.30.750.24">
    <property type="entry name" value="STAS domain"/>
    <property type="match status" value="1"/>
</dbReference>
<feature type="transmembrane region" description="Helical" evidence="5">
    <location>
        <begin position="339"/>
        <end position="360"/>
    </location>
</feature>
<evidence type="ECO:0000256" key="5">
    <source>
        <dbReference type="SAM" id="Phobius"/>
    </source>
</evidence>
<keyword evidence="4 5" id="KW-0472">Membrane</keyword>
<dbReference type="eggNOG" id="KOG0236">
    <property type="taxonomic scope" value="Eukaryota"/>
</dbReference>
<dbReference type="InterPro" id="IPR002645">
    <property type="entry name" value="STAS_dom"/>
</dbReference>
<dbReference type="EMBL" id="FN648375">
    <property type="protein sequence ID" value="CBJ48292.1"/>
    <property type="molecule type" value="Genomic_DNA"/>
</dbReference>
<dbReference type="InParanoid" id="D7FPW1"/>
<evidence type="ECO:0000313" key="8">
    <source>
        <dbReference type="Proteomes" id="UP000002630"/>
    </source>
</evidence>
<dbReference type="PROSITE" id="PS50801">
    <property type="entry name" value="STAS"/>
    <property type="match status" value="1"/>
</dbReference>
<feature type="transmembrane region" description="Helical" evidence="5">
    <location>
        <begin position="119"/>
        <end position="141"/>
    </location>
</feature>
<dbReference type="GO" id="GO:0055085">
    <property type="term" value="P:transmembrane transport"/>
    <property type="evidence" value="ECO:0007669"/>
    <property type="project" value="InterPro"/>
</dbReference>
<accession>D7FPW1</accession>
<protein>
    <submittedName>
        <fullName evidence="7">Sulfate permease</fullName>
    </submittedName>
</protein>
<dbReference type="CDD" id="cd07042">
    <property type="entry name" value="STAS_SulP_like_sulfate_transporter"/>
    <property type="match status" value="1"/>
</dbReference>
<feature type="domain" description="STAS" evidence="6">
    <location>
        <begin position="356"/>
        <end position="487"/>
    </location>
</feature>
<evidence type="ECO:0000313" key="7">
    <source>
        <dbReference type="EMBL" id="CBJ48292.1"/>
    </source>
</evidence>
<evidence type="ECO:0000256" key="4">
    <source>
        <dbReference type="ARBA" id="ARBA00023136"/>
    </source>
</evidence>
<sequence length="523" mass="56689">MAKRLGSPLAVLNFLLPITKQLNNYTSEKMTRDVVVGCTMATLMIPQGLAFATVSGIPILYGLYIVWAPPFFYSLFGVSLHVSYGPFALVGLFISDALRIRGYQPCDGLCRHKTDETQAYLEACTIITFMVSMWYFLMAMFNLGEPLAMLLADPVISGFVTASALLVANSQLWEVRDTINWWSVTMGVGSMLVYFALRRGNAYIKDRGVAGFFVPEALTVVILSTFLSWAFDLEGTQDVAIVGTIPPGLPAPKFPRLDKLTTFAQVEDMAGVALVAALVSFIITHSIAKSLAGAQEIKATPQLLAFGVANLAGSIFSALPGSASLSRAAIIDALGARTIIHNVFTFSLMTLVLLFLSPLLKRQPGVEVIRFGASLTFANKDVFRRAVIKVVEKADAERRLAESQGRPPKVALQYVILDSSSIHDLDSSSLKTLEGLVALLVDRDPPIEMFLAPVSDPLMMQLRKSPLLCATLGRRYFLSTATAVTYALQQVAAGQLVAPASLYHKVMSSISLGNLDEGDLDDI</sequence>
<feature type="transmembrane region" description="Helical" evidence="5">
    <location>
        <begin position="269"/>
        <end position="288"/>
    </location>
</feature>
<dbReference type="STRING" id="2880.D7FPW1"/>
<feature type="transmembrane region" description="Helical" evidence="5">
    <location>
        <begin position="209"/>
        <end position="231"/>
    </location>
</feature>
<organism evidence="7 8">
    <name type="scientific">Ectocarpus siliculosus</name>
    <name type="common">Brown alga</name>
    <name type="synonym">Conferva siliculosa</name>
    <dbReference type="NCBI Taxonomy" id="2880"/>
    <lineage>
        <taxon>Eukaryota</taxon>
        <taxon>Sar</taxon>
        <taxon>Stramenopiles</taxon>
        <taxon>Ochrophyta</taxon>
        <taxon>PX clade</taxon>
        <taxon>Phaeophyceae</taxon>
        <taxon>Ectocarpales</taxon>
        <taxon>Ectocarpaceae</taxon>
        <taxon>Ectocarpus</taxon>
    </lineage>
</organism>
<dbReference type="InterPro" id="IPR036513">
    <property type="entry name" value="STAS_dom_sf"/>
</dbReference>
<feature type="transmembrane region" description="Helical" evidence="5">
    <location>
        <begin position="179"/>
        <end position="197"/>
    </location>
</feature>
<dbReference type="Pfam" id="PF00916">
    <property type="entry name" value="Sulfate_transp"/>
    <property type="match status" value="2"/>
</dbReference>
<dbReference type="OrthoDB" id="288203at2759"/>
<dbReference type="InterPro" id="IPR011547">
    <property type="entry name" value="SLC26A/SulP_dom"/>
</dbReference>
<dbReference type="EMBL" id="FN649727">
    <property type="protein sequence ID" value="CBJ48292.1"/>
    <property type="molecule type" value="Genomic_DNA"/>
</dbReference>
<feature type="transmembrane region" description="Helical" evidence="5">
    <location>
        <begin position="49"/>
        <end position="67"/>
    </location>
</feature>
<feature type="transmembrane region" description="Helical" evidence="5">
    <location>
        <begin position="73"/>
        <end position="98"/>
    </location>
</feature>
<feature type="transmembrane region" description="Helical" evidence="5">
    <location>
        <begin position="300"/>
        <end position="319"/>
    </location>
</feature>
<evidence type="ECO:0000256" key="2">
    <source>
        <dbReference type="ARBA" id="ARBA00022692"/>
    </source>
</evidence>
<dbReference type="AlphaFoldDB" id="D7FPW1"/>
<gene>
    <name evidence="7" type="ORF">Esi_0002_0006</name>
</gene>
<dbReference type="GO" id="GO:0016020">
    <property type="term" value="C:membrane"/>
    <property type="evidence" value="ECO:0007669"/>
    <property type="project" value="UniProtKB-SubCell"/>
</dbReference>
<evidence type="ECO:0000256" key="1">
    <source>
        <dbReference type="ARBA" id="ARBA00004141"/>
    </source>
</evidence>
<name>D7FPW1_ECTSI</name>
<keyword evidence="2 5" id="KW-0812">Transmembrane</keyword>
<comment type="subcellular location">
    <subcellularLocation>
        <location evidence="1">Membrane</location>
        <topology evidence="1">Multi-pass membrane protein</topology>
    </subcellularLocation>
</comment>
<dbReference type="InterPro" id="IPR001902">
    <property type="entry name" value="SLC26A/SulP_fam"/>
</dbReference>
<proteinExistence type="predicted"/>
<evidence type="ECO:0000259" key="6">
    <source>
        <dbReference type="PROSITE" id="PS50801"/>
    </source>
</evidence>